<feature type="transmembrane region" description="Helical" evidence="7">
    <location>
        <begin position="112"/>
        <end position="133"/>
    </location>
</feature>
<dbReference type="InterPro" id="IPR018787">
    <property type="entry name" value="DUF2371_TMEM200"/>
</dbReference>
<evidence type="ECO:0000313" key="9">
    <source>
        <dbReference type="Proteomes" id="UP000261540"/>
    </source>
</evidence>
<protein>
    <submittedName>
        <fullName evidence="8">Transmembrane protein 200B</fullName>
    </submittedName>
</protein>
<dbReference type="GeneID" id="111839709"/>
<feature type="region of interest" description="Disordered" evidence="6">
    <location>
        <begin position="313"/>
        <end position="340"/>
    </location>
</feature>
<keyword evidence="4 7" id="KW-1133">Transmembrane helix</keyword>
<dbReference type="OrthoDB" id="9994280at2759"/>
<dbReference type="AlphaFoldDB" id="A0A3B3T4W0"/>
<sequence length="365" mass="39769">MGTPTRGEVPHSSACQQLPQFSFSRKKTKAVRGKLRMKSPPGIFLMLGAVVVMAGMIVAVAGYWPHRAHRTALLSQASAGTGMSGTQATKWGQGARGMLTVTSLVHHTRMRLLGPVIMGVGLFILICANTVLYENRDRETRLLLAQTRGPTRPISTTVPPRGQPCNYHWFTKLTVADLNVHHLGQQAKCQTEGGGSYMHYCVQTEAPPQRSSSPPTSTHPSKASINMLTVEFHLEPQRNSSVARLKLNESLGELAQDDGGLKLMAPTGGSYSLCRNTLPVGGHVIQTLADEGLEDAGLQDVVDIQAAPLEALPREPGSVNADRDCSLAESTEERKHRSWPPLRLSTARRYWGLENKQESLDELLD</sequence>
<dbReference type="Ensembl" id="ENSPKIT00000018469.1">
    <property type="protein sequence ID" value="ENSPKIP00000037503.1"/>
    <property type="gene ID" value="ENSPKIG00000015663.1"/>
</dbReference>
<name>A0A3B3T4W0_9TELE</name>
<dbReference type="PANTHER" id="PTHR31815:SF3">
    <property type="entry name" value="TRANSMEMBRANE PROTEIN 200B"/>
    <property type="match status" value="1"/>
</dbReference>
<evidence type="ECO:0000256" key="7">
    <source>
        <dbReference type="SAM" id="Phobius"/>
    </source>
</evidence>
<dbReference type="GeneTree" id="ENSGT00530000063698"/>
<organism evidence="8 9">
    <name type="scientific">Paramormyrops kingsleyae</name>
    <dbReference type="NCBI Taxonomy" id="1676925"/>
    <lineage>
        <taxon>Eukaryota</taxon>
        <taxon>Metazoa</taxon>
        <taxon>Chordata</taxon>
        <taxon>Craniata</taxon>
        <taxon>Vertebrata</taxon>
        <taxon>Euteleostomi</taxon>
        <taxon>Actinopterygii</taxon>
        <taxon>Neopterygii</taxon>
        <taxon>Teleostei</taxon>
        <taxon>Osteoglossocephala</taxon>
        <taxon>Osteoglossomorpha</taxon>
        <taxon>Osteoglossiformes</taxon>
        <taxon>Mormyridae</taxon>
        <taxon>Paramormyrops</taxon>
    </lineage>
</organism>
<comment type="similarity">
    <text evidence="2">Belongs to the TMEM200 family.</text>
</comment>
<reference evidence="8" key="2">
    <citation type="submission" date="2025-09" db="UniProtKB">
        <authorList>
            <consortium name="Ensembl"/>
        </authorList>
    </citation>
    <scope>IDENTIFICATION</scope>
</reference>
<reference evidence="8" key="1">
    <citation type="submission" date="2025-08" db="UniProtKB">
        <authorList>
            <consortium name="Ensembl"/>
        </authorList>
    </citation>
    <scope>IDENTIFICATION</scope>
</reference>
<proteinExistence type="inferred from homology"/>
<keyword evidence="5 7" id="KW-0472">Membrane</keyword>
<dbReference type="KEGG" id="pki:111839709"/>
<evidence type="ECO:0000256" key="6">
    <source>
        <dbReference type="SAM" id="MobiDB-lite"/>
    </source>
</evidence>
<feature type="transmembrane region" description="Helical" evidence="7">
    <location>
        <begin position="42"/>
        <end position="64"/>
    </location>
</feature>
<comment type="subcellular location">
    <subcellularLocation>
        <location evidence="1">Membrane</location>
        <topology evidence="1">Multi-pass membrane protein</topology>
    </subcellularLocation>
</comment>
<evidence type="ECO:0000313" key="8">
    <source>
        <dbReference type="Ensembl" id="ENSPKIP00000037503.1"/>
    </source>
</evidence>
<evidence type="ECO:0000256" key="4">
    <source>
        <dbReference type="ARBA" id="ARBA00022989"/>
    </source>
</evidence>
<evidence type="ECO:0000256" key="3">
    <source>
        <dbReference type="ARBA" id="ARBA00022692"/>
    </source>
</evidence>
<evidence type="ECO:0000256" key="5">
    <source>
        <dbReference type="ARBA" id="ARBA00023136"/>
    </source>
</evidence>
<dbReference type="RefSeq" id="XP_023659660.1">
    <property type="nucleotide sequence ID" value="XM_023803892.2"/>
</dbReference>
<dbReference type="GO" id="GO:0016020">
    <property type="term" value="C:membrane"/>
    <property type="evidence" value="ECO:0007669"/>
    <property type="project" value="UniProtKB-SubCell"/>
</dbReference>
<feature type="compositionally biased region" description="Basic and acidic residues" evidence="6">
    <location>
        <begin position="321"/>
        <end position="335"/>
    </location>
</feature>
<accession>A0A3B3T4W0</accession>
<evidence type="ECO:0000256" key="2">
    <source>
        <dbReference type="ARBA" id="ARBA00005308"/>
    </source>
</evidence>
<dbReference type="PANTHER" id="PTHR31815">
    <property type="entry name" value="AGAP005329-PA"/>
    <property type="match status" value="1"/>
</dbReference>
<keyword evidence="3 7" id="KW-0812">Transmembrane</keyword>
<dbReference type="Proteomes" id="UP000261540">
    <property type="component" value="Unplaced"/>
</dbReference>
<keyword evidence="9" id="KW-1185">Reference proteome</keyword>
<evidence type="ECO:0000256" key="1">
    <source>
        <dbReference type="ARBA" id="ARBA00004141"/>
    </source>
</evidence>
<dbReference type="Pfam" id="PF10177">
    <property type="entry name" value="DUF2371"/>
    <property type="match status" value="1"/>
</dbReference>